<reference evidence="2 3" key="1">
    <citation type="submission" date="2021-12" db="EMBL/GenBank/DDBJ databases">
        <title>Antimicrobial susceptibility of Lactobacillus delbrueckii subsp. lactis obtained from milk products and other habitats.</title>
        <authorList>
            <person name="Shani N."/>
        </authorList>
    </citation>
    <scope>NUCLEOTIDE SEQUENCE [LARGE SCALE GENOMIC DNA]</scope>
    <source>
        <strain evidence="2 3">FAM 21755</strain>
    </source>
</reference>
<protein>
    <submittedName>
        <fullName evidence="2">Uncharacterized protein</fullName>
    </submittedName>
</protein>
<keyword evidence="1" id="KW-0175">Coiled coil</keyword>
<dbReference type="EMBL" id="JAJNUY010000021">
    <property type="protein sequence ID" value="MCD5563627.1"/>
    <property type="molecule type" value="Genomic_DNA"/>
</dbReference>
<proteinExistence type="predicted"/>
<accession>A0ABD4SJ42</accession>
<organism evidence="2 3">
    <name type="scientific">Lactobacillus delbrueckii subsp. lactis</name>
    <dbReference type="NCBI Taxonomy" id="29397"/>
    <lineage>
        <taxon>Bacteria</taxon>
        <taxon>Bacillati</taxon>
        <taxon>Bacillota</taxon>
        <taxon>Bacilli</taxon>
        <taxon>Lactobacillales</taxon>
        <taxon>Lactobacillaceae</taxon>
        <taxon>Lactobacillus</taxon>
    </lineage>
</organism>
<evidence type="ECO:0000256" key="1">
    <source>
        <dbReference type="SAM" id="Coils"/>
    </source>
</evidence>
<dbReference type="AlphaFoldDB" id="A0ABD4SJ42"/>
<evidence type="ECO:0000313" key="3">
    <source>
        <dbReference type="Proteomes" id="UP001200334"/>
    </source>
</evidence>
<comment type="caution">
    <text evidence="2">The sequence shown here is derived from an EMBL/GenBank/DDBJ whole genome shotgun (WGS) entry which is preliminary data.</text>
</comment>
<sequence>MEKHESETRIKQMAAVAAAGIGAVSLGAANLPQPVNAATNDVQVSSSQDDLKTAQENVKTAEAENTQAALIAEEADLAEKKEALATATAKAAATLHALNLAKARLAASEATQPTDRSQRLQLNRLPSRPKNLLQNQPLKNILKNQLIRKKILTAVTL</sequence>
<dbReference type="RefSeq" id="WP_016396140.1">
    <property type="nucleotide sequence ID" value="NZ_BJLO01000039.1"/>
</dbReference>
<dbReference type="Proteomes" id="UP001200334">
    <property type="component" value="Unassembled WGS sequence"/>
</dbReference>
<gene>
    <name evidence="2" type="ORF">LOB85_05805</name>
</gene>
<evidence type="ECO:0000313" key="2">
    <source>
        <dbReference type="EMBL" id="MCD5563627.1"/>
    </source>
</evidence>
<feature type="coiled-coil region" evidence="1">
    <location>
        <begin position="44"/>
        <end position="90"/>
    </location>
</feature>
<name>A0ABD4SJ42_LACDL</name>